<dbReference type="AlphaFoldDB" id="A0A9X6NF48"/>
<accession>A0A9X6NF48</accession>
<keyword evidence="2" id="KW-1185">Reference proteome</keyword>
<dbReference type="Proteomes" id="UP000192578">
    <property type="component" value="Unassembled WGS sequence"/>
</dbReference>
<evidence type="ECO:0000313" key="1">
    <source>
        <dbReference type="EMBL" id="OWA53025.1"/>
    </source>
</evidence>
<protein>
    <submittedName>
        <fullName evidence="1">Uncharacterized protein</fullName>
    </submittedName>
</protein>
<proteinExistence type="predicted"/>
<reference evidence="2" key="1">
    <citation type="submission" date="2017-01" db="EMBL/GenBank/DDBJ databases">
        <title>Comparative genomics of anhydrobiosis in the tardigrade Hypsibius dujardini.</title>
        <authorList>
            <person name="Yoshida Y."/>
            <person name="Koutsovoulos G."/>
            <person name="Laetsch D."/>
            <person name="Stevens L."/>
            <person name="Kumar S."/>
            <person name="Horikawa D."/>
            <person name="Ishino K."/>
            <person name="Komine S."/>
            <person name="Tomita M."/>
            <person name="Blaxter M."/>
            <person name="Arakawa K."/>
        </authorList>
    </citation>
    <scope>NUCLEOTIDE SEQUENCE [LARGE SCALE GENOMIC DNA]</scope>
    <source>
        <strain evidence="2">Z151</strain>
    </source>
</reference>
<comment type="caution">
    <text evidence="1">The sequence shown here is derived from an EMBL/GenBank/DDBJ whole genome shotgun (WGS) entry which is preliminary data.</text>
</comment>
<dbReference type="EMBL" id="MTYJ01000298">
    <property type="protein sequence ID" value="OWA53025.1"/>
    <property type="molecule type" value="Genomic_DNA"/>
</dbReference>
<gene>
    <name evidence="1" type="ORF">BV898_17461</name>
</gene>
<sequence length="199" mass="21571">MPHMNASGVVASSLSPPLSGAFGVVLAAQYGSRVPDPHWAATEEMVVEIGSNLIRKNINKDAGSGTAPLSVNPRGSPKLRTSSLVAAIEKDLSGPNPLTRFALSFKYGVSATIIARVISQDLEGKVRKKCRVHAPSNKQAKQRLNRGPRFLRYINGRKWKNVITIDEAWVYLTDVNGKKGVRKVGPNSGRNLTPRASYL</sequence>
<evidence type="ECO:0000313" key="2">
    <source>
        <dbReference type="Proteomes" id="UP000192578"/>
    </source>
</evidence>
<name>A0A9X6NF48_HYPEX</name>
<dbReference type="OrthoDB" id="10006939at2759"/>
<organism evidence="1 2">
    <name type="scientific">Hypsibius exemplaris</name>
    <name type="common">Freshwater tardigrade</name>
    <dbReference type="NCBI Taxonomy" id="2072580"/>
    <lineage>
        <taxon>Eukaryota</taxon>
        <taxon>Metazoa</taxon>
        <taxon>Ecdysozoa</taxon>
        <taxon>Tardigrada</taxon>
        <taxon>Eutardigrada</taxon>
        <taxon>Parachela</taxon>
        <taxon>Hypsibioidea</taxon>
        <taxon>Hypsibiidae</taxon>
        <taxon>Hypsibius</taxon>
    </lineage>
</organism>